<gene>
    <name evidence="2" type="primary">LOC102809824</name>
</gene>
<evidence type="ECO:0000313" key="1">
    <source>
        <dbReference type="Proteomes" id="UP000694865"/>
    </source>
</evidence>
<name>A0ABM0M2U9_SACKO</name>
<protein>
    <submittedName>
        <fullName evidence="2">Uncharacterized protein LOC102809824</fullName>
    </submittedName>
</protein>
<evidence type="ECO:0000313" key="2">
    <source>
        <dbReference type="RefSeq" id="XP_006814340.1"/>
    </source>
</evidence>
<proteinExistence type="predicted"/>
<dbReference type="Proteomes" id="UP000694865">
    <property type="component" value="Unplaced"/>
</dbReference>
<dbReference type="GeneID" id="102809824"/>
<accession>A0ABM0M2U9</accession>
<dbReference type="RefSeq" id="XP_006814340.1">
    <property type="nucleotide sequence ID" value="XM_006814277.1"/>
</dbReference>
<sequence length="176" mass="21068">MIRIQVAAQAEKRRQLLERRQLDLNTDKTRRWGMQRKDLTQQQLIRHFAALLHQEESTKLITMSMCININSMVMEEMARRASIRAADRAMAIERIRRIKEAEDEAMGRVDPVKEALKDYMVQIQEQMLLQKFHGHRVRKVKNQKREQYYPAESQQDSKLRNIRMKSRRQSCVIVDF</sequence>
<keyword evidence="1" id="KW-1185">Reference proteome</keyword>
<reference evidence="2" key="1">
    <citation type="submission" date="2025-08" db="UniProtKB">
        <authorList>
            <consortium name="RefSeq"/>
        </authorList>
    </citation>
    <scope>IDENTIFICATION</scope>
    <source>
        <tissue evidence="2">Testes</tissue>
    </source>
</reference>
<organism evidence="1 2">
    <name type="scientific">Saccoglossus kowalevskii</name>
    <name type="common">Acorn worm</name>
    <dbReference type="NCBI Taxonomy" id="10224"/>
    <lineage>
        <taxon>Eukaryota</taxon>
        <taxon>Metazoa</taxon>
        <taxon>Hemichordata</taxon>
        <taxon>Enteropneusta</taxon>
        <taxon>Harrimaniidae</taxon>
        <taxon>Saccoglossus</taxon>
    </lineage>
</organism>